<dbReference type="GO" id="GO:0033617">
    <property type="term" value="P:mitochondrial respiratory chain complex IV assembly"/>
    <property type="evidence" value="ECO:0007669"/>
    <property type="project" value="TreeGrafter"/>
</dbReference>
<evidence type="ECO:0000256" key="2">
    <source>
        <dbReference type="ARBA" id="ARBA00009241"/>
    </source>
</evidence>
<dbReference type="AlphaFoldDB" id="F9FPT9"/>
<keyword evidence="5" id="KW-0496">Mitochondrion</keyword>
<dbReference type="Gene3D" id="1.10.287.1130">
    <property type="entry name" value="CytochromE C oxidase copper chaperone"/>
    <property type="match status" value="1"/>
</dbReference>
<dbReference type="SUPFAM" id="SSF47072">
    <property type="entry name" value="Cysteine alpha-hairpin motif"/>
    <property type="match status" value="1"/>
</dbReference>
<keyword evidence="4 8" id="KW-0186">Copper</keyword>
<evidence type="ECO:0000313" key="9">
    <source>
        <dbReference type="EMBL" id="EGU81071.1"/>
    </source>
</evidence>
<dbReference type="FunFam" id="1.10.287.1130:FF:000004">
    <property type="entry name" value="Cytochrome c oxidase copper chaperone"/>
    <property type="match status" value="1"/>
</dbReference>
<dbReference type="PANTHER" id="PTHR16719:SF0">
    <property type="entry name" value="CYTOCHROME C OXIDASE COPPER CHAPERONE"/>
    <property type="match status" value="1"/>
</dbReference>
<dbReference type="EMBL" id="AFQF01002501">
    <property type="protein sequence ID" value="EGU81071.1"/>
    <property type="molecule type" value="Genomic_DNA"/>
</dbReference>
<reference evidence="9" key="1">
    <citation type="journal article" date="2012" name="Mol. Plant Microbe Interact.">
        <title>A highly conserved effector in Fusarium oxysporum is required for full virulence on Arabidopsis.</title>
        <authorList>
            <person name="Thatcher L.F."/>
            <person name="Gardiner D.M."/>
            <person name="Kazan K."/>
            <person name="Manners J."/>
        </authorList>
    </citation>
    <scope>NUCLEOTIDE SEQUENCE [LARGE SCALE GENOMIC DNA]</scope>
    <source>
        <strain evidence="9">Fo5176</strain>
    </source>
</reference>
<dbReference type="InterPro" id="IPR009069">
    <property type="entry name" value="Cys_alpha_HP_mot_SF"/>
</dbReference>
<dbReference type="PROSITE" id="PS51808">
    <property type="entry name" value="CHCH"/>
    <property type="match status" value="1"/>
</dbReference>
<keyword evidence="6" id="KW-1015">Disulfide bond</keyword>
<dbReference type="OrthoDB" id="1915887at2759"/>
<dbReference type="GO" id="GO:0005758">
    <property type="term" value="C:mitochondrial intermembrane space"/>
    <property type="evidence" value="ECO:0007669"/>
    <property type="project" value="UniProtKB-SubCell"/>
</dbReference>
<organism evidence="9">
    <name type="scientific">Fusarium oxysporum (strain Fo5176)</name>
    <name type="common">Fusarium vascular wilt</name>
    <dbReference type="NCBI Taxonomy" id="660025"/>
    <lineage>
        <taxon>Eukaryota</taxon>
        <taxon>Fungi</taxon>
        <taxon>Dikarya</taxon>
        <taxon>Ascomycota</taxon>
        <taxon>Pezizomycotina</taxon>
        <taxon>Sordariomycetes</taxon>
        <taxon>Hypocreomycetidae</taxon>
        <taxon>Hypocreales</taxon>
        <taxon>Nectriaceae</taxon>
        <taxon>Fusarium</taxon>
        <taxon>Fusarium oxysporum species complex</taxon>
    </lineage>
</organism>
<evidence type="ECO:0008006" key="10">
    <source>
        <dbReference type="Google" id="ProtNLM"/>
    </source>
</evidence>
<evidence type="ECO:0000256" key="4">
    <source>
        <dbReference type="ARBA" id="ARBA00023008"/>
    </source>
</evidence>
<protein>
    <recommendedName>
        <fullName evidence="10">Cytochrome c oxidase assembly protein subunit 17</fullName>
    </recommendedName>
</protein>
<dbReference type="GO" id="GO:0005507">
    <property type="term" value="F:copper ion binding"/>
    <property type="evidence" value="ECO:0007669"/>
    <property type="project" value="InterPro"/>
</dbReference>
<feature type="binding site" evidence="8">
    <location>
        <position position="62"/>
    </location>
    <ligand>
        <name>Cu cation</name>
        <dbReference type="ChEBI" id="CHEBI:23378"/>
    </ligand>
</feature>
<name>F9FPT9_FUSOF</name>
<evidence type="ECO:0000256" key="1">
    <source>
        <dbReference type="ARBA" id="ARBA00004569"/>
    </source>
</evidence>
<dbReference type="STRING" id="660025.F9FPT9"/>
<keyword evidence="7" id="KW-0143">Chaperone</keyword>
<evidence type="ECO:0000256" key="8">
    <source>
        <dbReference type="PIRSR" id="PIRSR607745-1"/>
    </source>
</evidence>
<evidence type="ECO:0000256" key="3">
    <source>
        <dbReference type="ARBA" id="ARBA00022723"/>
    </source>
</evidence>
<evidence type="ECO:0000256" key="6">
    <source>
        <dbReference type="ARBA" id="ARBA00023157"/>
    </source>
</evidence>
<sequence length="106" mass="11556">MDLSTSLHYLRDWKEMTSEEKREVLATPHTMDAAQTTISSPVGAAANVASPSTTAASKPKPCCVCKDEKAKRDECMLFSNAKDPAADCKSLIDQYRSCMSGFGYQV</sequence>
<feature type="binding site" evidence="8">
    <location>
        <position position="63"/>
    </location>
    <ligand>
        <name>Cu cation</name>
        <dbReference type="ChEBI" id="CHEBI:23378"/>
    </ligand>
</feature>
<dbReference type="PaxDb" id="5507-FOXG_00499P0"/>
<proteinExistence type="inferred from homology"/>
<keyword evidence="3 8" id="KW-0479">Metal-binding</keyword>
<comment type="caution">
    <text evidence="9">The sequence shown here is derived from an EMBL/GenBank/DDBJ whole genome shotgun (WGS) entry which is preliminary data.</text>
</comment>
<dbReference type="GO" id="GO:0016531">
    <property type="term" value="F:copper chaperone activity"/>
    <property type="evidence" value="ECO:0007669"/>
    <property type="project" value="InterPro"/>
</dbReference>
<gene>
    <name evidence="9" type="ORF">FOXB_08419</name>
</gene>
<dbReference type="Pfam" id="PF05051">
    <property type="entry name" value="COX17"/>
    <property type="match status" value="1"/>
</dbReference>
<evidence type="ECO:0000256" key="5">
    <source>
        <dbReference type="ARBA" id="ARBA00023128"/>
    </source>
</evidence>
<accession>F9FPT9</accession>
<dbReference type="PANTHER" id="PTHR16719">
    <property type="entry name" value="CYTOCHROME C OXIDASE COPPER CHAPERONE"/>
    <property type="match status" value="1"/>
</dbReference>
<dbReference type="InterPro" id="IPR007745">
    <property type="entry name" value="Cyt_c_oxidase_Cu-chaperone"/>
</dbReference>
<comment type="subcellular location">
    <subcellularLocation>
        <location evidence="1">Mitochondrion intermembrane space</location>
    </subcellularLocation>
</comment>
<evidence type="ECO:0000256" key="7">
    <source>
        <dbReference type="ARBA" id="ARBA00023186"/>
    </source>
</evidence>
<comment type="similarity">
    <text evidence="2">Belongs to the COX17 family.</text>
</comment>